<dbReference type="OrthoDB" id="9813569at2"/>
<dbReference type="KEGG" id="mro:MROS_1316"/>
<evidence type="ECO:0000256" key="1">
    <source>
        <dbReference type="ARBA" id="ARBA00010688"/>
    </source>
</evidence>
<evidence type="ECO:0000256" key="3">
    <source>
        <dbReference type="ARBA" id="ARBA00022777"/>
    </source>
</evidence>
<sequence>MNRPAITAFGEILYDIYPDRKRLGGAPFNFIFHVWKLSGKGNLISSLGNDENGREILSYLNSIGFNTDYIYIDKEHPTGTVNVKLDENGIPRFTISPECSYDFLKLTEKSKKMLEEETELLYFGTLAQRSTASRNTLEEIFKIDSLKFFCDLNLRHDFFSKPLVEKSLTVSNAIKLNEEELLKVKSMFGYKGSEKEVIELLSREFDIDLICVTKGAEGALIFDGENFDFYKSPPRKVVDTVGAGDAFSAILCIGYLKGVDIGKINRIANEFAANICGIEGAIPTDDNLYDKYKNKL</sequence>
<name>I6ZZY3_MELRP</name>
<dbReference type="InterPro" id="IPR011611">
    <property type="entry name" value="PfkB_dom"/>
</dbReference>
<dbReference type="HOGENOM" id="CLU_027634_6_3_10"/>
<dbReference type="PANTHER" id="PTHR43085:SF57">
    <property type="entry name" value="CARBOHYDRATE KINASE PFKB DOMAIN-CONTAINING PROTEIN"/>
    <property type="match status" value="1"/>
</dbReference>
<keyword evidence="6" id="KW-1185">Reference proteome</keyword>
<proteinExistence type="inferred from homology"/>
<dbReference type="eggNOG" id="COG0524">
    <property type="taxonomic scope" value="Bacteria"/>
</dbReference>
<dbReference type="SUPFAM" id="SSF53613">
    <property type="entry name" value="Ribokinase-like"/>
    <property type="match status" value="1"/>
</dbReference>
<evidence type="ECO:0000256" key="2">
    <source>
        <dbReference type="ARBA" id="ARBA00022679"/>
    </source>
</evidence>
<evidence type="ECO:0000259" key="4">
    <source>
        <dbReference type="Pfam" id="PF00294"/>
    </source>
</evidence>
<organism evidence="5 6">
    <name type="scientific">Melioribacter roseus (strain DSM 23840 / JCM 17771 / VKM B-2668 / P3M-2)</name>
    <dbReference type="NCBI Taxonomy" id="1191523"/>
    <lineage>
        <taxon>Bacteria</taxon>
        <taxon>Pseudomonadati</taxon>
        <taxon>Ignavibacteriota</taxon>
        <taxon>Ignavibacteria</taxon>
        <taxon>Ignavibacteriales</taxon>
        <taxon>Melioribacteraceae</taxon>
        <taxon>Melioribacter</taxon>
    </lineage>
</organism>
<evidence type="ECO:0000313" key="6">
    <source>
        <dbReference type="Proteomes" id="UP000009011"/>
    </source>
</evidence>
<dbReference type="Pfam" id="PF00294">
    <property type="entry name" value="PfkB"/>
    <property type="match status" value="1"/>
</dbReference>
<evidence type="ECO:0000313" key="5">
    <source>
        <dbReference type="EMBL" id="AFN74553.1"/>
    </source>
</evidence>
<dbReference type="STRING" id="1191523.MROS_1316"/>
<comment type="similarity">
    <text evidence="1">Belongs to the carbohydrate kinase PfkB family.</text>
</comment>
<dbReference type="AlphaFoldDB" id="I6ZZY3"/>
<dbReference type="GO" id="GO:0016301">
    <property type="term" value="F:kinase activity"/>
    <property type="evidence" value="ECO:0007669"/>
    <property type="project" value="UniProtKB-KW"/>
</dbReference>
<dbReference type="Proteomes" id="UP000009011">
    <property type="component" value="Chromosome"/>
</dbReference>
<accession>I6ZZY3</accession>
<protein>
    <submittedName>
        <fullName evidence="5">Fructokinase</fullName>
    </submittedName>
</protein>
<keyword evidence="2" id="KW-0808">Transferase</keyword>
<dbReference type="InterPro" id="IPR029056">
    <property type="entry name" value="Ribokinase-like"/>
</dbReference>
<gene>
    <name evidence="5" type="ordered locus">MROS_1316</name>
</gene>
<keyword evidence="3 5" id="KW-0418">Kinase</keyword>
<dbReference type="PATRIC" id="fig|1191523.3.peg.1402"/>
<dbReference type="EMBL" id="CP003557">
    <property type="protein sequence ID" value="AFN74553.1"/>
    <property type="molecule type" value="Genomic_DNA"/>
</dbReference>
<dbReference type="InterPro" id="IPR050306">
    <property type="entry name" value="PfkB_Carbo_kinase"/>
</dbReference>
<feature type="domain" description="Carbohydrate kinase PfkB" evidence="4">
    <location>
        <begin position="20"/>
        <end position="283"/>
    </location>
</feature>
<dbReference type="RefSeq" id="WP_014855988.1">
    <property type="nucleotide sequence ID" value="NC_018178.1"/>
</dbReference>
<dbReference type="Gene3D" id="3.40.1190.20">
    <property type="match status" value="1"/>
</dbReference>
<dbReference type="PANTHER" id="PTHR43085">
    <property type="entry name" value="HEXOKINASE FAMILY MEMBER"/>
    <property type="match status" value="1"/>
</dbReference>
<dbReference type="CDD" id="cd01167">
    <property type="entry name" value="bac_FRK"/>
    <property type="match status" value="1"/>
</dbReference>
<reference evidence="5 6" key="1">
    <citation type="journal article" date="2013" name="PLoS ONE">
        <title>Genomic analysis of Melioribacter roseus, facultatively anaerobic organotrophic bacterium representing a novel deep lineage within Bacteriodetes/Chlorobi group.</title>
        <authorList>
            <person name="Kadnikov V.V."/>
            <person name="Mardanov A.V."/>
            <person name="Podosokorskaya O.A."/>
            <person name="Gavrilov S.N."/>
            <person name="Kublanov I.V."/>
            <person name="Beletsky A.V."/>
            <person name="Bonch-Osmolovskaya E.A."/>
            <person name="Ravin N.V."/>
        </authorList>
    </citation>
    <scope>NUCLEOTIDE SEQUENCE [LARGE SCALE GENOMIC DNA]</scope>
    <source>
        <strain evidence="6">JCM 17771 / P3M-2</strain>
    </source>
</reference>